<dbReference type="OrthoDB" id="5958943at2759"/>
<keyword evidence="3" id="KW-1185">Reference proteome</keyword>
<sequence>MRHFLAVFTILSISLALPSPQSPGTLVILDNGVGHRSTPVPRWRTSLRSISTRGTNATVLEEFGPTPSPRSVVGPINAYGLAHSPSTQSLFLATGESIVRTALNGSNSRVIVDNVPDVHSVAVADSQQKIYWGTTFDGFIRRANYDGSGIEVFRNVSQGINWDLAQYFEYANSYADGILVDEDNGWVYWSASRGPDDGSIRRVRLDDVRSGCSDEADAKKEVALAKGLDMPGQLKIRDGWLYWIEMGRWSTSPTSMSKARLPATASSGLLTPEIMVHSNASSIFIEQDYTGERQILNIQSFVFSEVAEKLWFVI</sequence>
<evidence type="ECO:0000256" key="1">
    <source>
        <dbReference type="SAM" id="SignalP"/>
    </source>
</evidence>
<accession>A0A9P4H1M9</accession>
<protein>
    <submittedName>
        <fullName evidence="2">Uncharacterized protein</fullName>
    </submittedName>
</protein>
<dbReference type="InterPro" id="IPR011042">
    <property type="entry name" value="6-blade_b-propeller_TolB-like"/>
</dbReference>
<dbReference type="Gene3D" id="2.120.10.30">
    <property type="entry name" value="TolB, C-terminal domain"/>
    <property type="match status" value="1"/>
</dbReference>
<keyword evidence="1" id="KW-0732">Signal</keyword>
<proteinExistence type="predicted"/>
<comment type="caution">
    <text evidence="2">The sequence shown here is derived from an EMBL/GenBank/DDBJ whole genome shotgun (WGS) entry which is preliminary data.</text>
</comment>
<reference evidence="2" key="1">
    <citation type="journal article" date="2020" name="Stud. Mycol.">
        <title>101 Dothideomycetes genomes: a test case for predicting lifestyles and emergence of pathogens.</title>
        <authorList>
            <person name="Haridas S."/>
            <person name="Albert R."/>
            <person name="Binder M."/>
            <person name="Bloem J."/>
            <person name="Labutti K."/>
            <person name="Salamov A."/>
            <person name="Andreopoulos B."/>
            <person name="Baker S."/>
            <person name="Barry K."/>
            <person name="Bills G."/>
            <person name="Bluhm B."/>
            <person name="Cannon C."/>
            <person name="Castanera R."/>
            <person name="Culley D."/>
            <person name="Daum C."/>
            <person name="Ezra D."/>
            <person name="Gonzalez J."/>
            <person name="Henrissat B."/>
            <person name="Kuo A."/>
            <person name="Liang C."/>
            <person name="Lipzen A."/>
            <person name="Lutzoni F."/>
            <person name="Magnuson J."/>
            <person name="Mondo S."/>
            <person name="Nolan M."/>
            <person name="Ohm R."/>
            <person name="Pangilinan J."/>
            <person name="Park H.-J."/>
            <person name="Ramirez L."/>
            <person name="Alfaro M."/>
            <person name="Sun H."/>
            <person name="Tritt A."/>
            <person name="Yoshinaga Y."/>
            <person name="Zwiers L.-H."/>
            <person name="Turgeon B."/>
            <person name="Goodwin S."/>
            <person name="Spatafora J."/>
            <person name="Crous P."/>
            <person name="Grigoriev I."/>
        </authorList>
    </citation>
    <scope>NUCLEOTIDE SEQUENCE</scope>
    <source>
        <strain evidence="2">CBS 110217</strain>
    </source>
</reference>
<feature type="signal peptide" evidence="1">
    <location>
        <begin position="1"/>
        <end position="16"/>
    </location>
</feature>
<feature type="chain" id="PRO_5040277893" evidence="1">
    <location>
        <begin position="17"/>
        <end position="314"/>
    </location>
</feature>
<dbReference type="Proteomes" id="UP000799777">
    <property type="component" value="Unassembled WGS sequence"/>
</dbReference>
<gene>
    <name evidence="2" type="ORF">EK21DRAFT_77371</name>
</gene>
<evidence type="ECO:0000313" key="2">
    <source>
        <dbReference type="EMBL" id="KAF2025056.1"/>
    </source>
</evidence>
<dbReference type="SUPFAM" id="SSF101898">
    <property type="entry name" value="NHL repeat"/>
    <property type="match status" value="1"/>
</dbReference>
<organism evidence="2 3">
    <name type="scientific">Setomelanomma holmii</name>
    <dbReference type="NCBI Taxonomy" id="210430"/>
    <lineage>
        <taxon>Eukaryota</taxon>
        <taxon>Fungi</taxon>
        <taxon>Dikarya</taxon>
        <taxon>Ascomycota</taxon>
        <taxon>Pezizomycotina</taxon>
        <taxon>Dothideomycetes</taxon>
        <taxon>Pleosporomycetidae</taxon>
        <taxon>Pleosporales</taxon>
        <taxon>Pleosporineae</taxon>
        <taxon>Phaeosphaeriaceae</taxon>
        <taxon>Setomelanomma</taxon>
    </lineage>
</organism>
<name>A0A9P4H1M9_9PLEO</name>
<dbReference type="AlphaFoldDB" id="A0A9P4H1M9"/>
<dbReference type="EMBL" id="ML978276">
    <property type="protein sequence ID" value="KAF2025056.1"/>
    <property type="molecule type" value="Genomic_DNA"/>
</dbReference>
<evidence type="ECO:0000313" key="3">
    <source>
        <dbReference type="Proteomes" id="UP000799777"/>
    </source>
</evidence>